<accession>B2A198</accession>
<proteinExistence type="predicted"/>
<reference evidence="1 2" key="1">
    <citation type="submission" date="2008-04" db="EMBL/GenBank/DDBJ databases">
        <title>Complete sequence of chromosome of Natranaerobius thermophilus JW/NM-WN-LF.</title>
        <authorList>
            <consortium name="US DOE Joint Genome Institute"/>
            <person name="Copeland A."/>
            <person name="Lucas S."/>
            <person name="Lapidus A."/>
            <person name="Glavina del Rio T."/>
            <person name="Dalin E."/>
            <person name="Tice H."/>
            <person name="Bruce D."/>
            <person name="Goodwin L."/>
            <person name="Pitluck S."/>
            <person name="Chertkov O."/>
            <person name="Brettin T."/>
            <person name="Detter J.C."/>
            <person name="Han C."/>
            <person name="Kuske C.R."/>
            <person name="Schmutz J."/>
            <person name="Larimer F."/>
            <person name="Land M."/>
            <person name="Hauser L."/>
            <person name="Kyrpides N."/>
            <person name="Lykidis A."/>
            <person name="Mesbah N.M."/>
            <person name="Wiegel J."/>
        </authorList>
    </citation>
    <scope>NUCLEOTIDE SEQUENCE [LARGE SCALE GENOMIC DNA]</scope>
    <source>
        <strain evidence="2">ATCC BAA-1301 / DSM 18059 / JW/NM-WN-LF</strain>
    </source>
</reference>
<reference evidence="1 2" key="2">
    <citation type="journal article" date="2011" name="J. Bacteriol.">
        <title>Complete genome sequence of the anaerobic, halophilic alkalithermophile Natranaerobius thermophilus JW/NM-WN-LF.</title>
        <authorList>
            <person name="Zhao B."/>
            <person name="Mesbah N.M."/>
            <person name="Dalin E."/>
            <person name="Goodwin L."/>
            <person name="Nolan M."/>
            <person name="Pitluck S."/>
            <person name="Chertkov O."/>
            <person name="Brettin T.S."/>
            <person name="Han J."/>
            <person name="Larimer F.W."/>
            <person name="Land M.L."/>
            <person name="Hauser L."/>
            <person name="Kyrpides N."/>
            <person name="Wiegel J."/>
        </authorList>
    </citation>
    <scope>NUCLEOTIDE SEQUENCE [LARGE SCALE GENOMIC DNA]</scope>
    <source>
        <strain evidence="2">ATCC BAA-1301 / DSM 18059 / JW/NM-WN-LF</strain>
    </source>
</reference>
<dbReference type="Proteomes" id="UP000001683">
    <property type="component" value="Chromosome"/>
</dbReference>
<dbReference type="KEGG" id="nth:Nther_2473"/>
<dbReference type="EMBL" id="CP001034">
    <property type="protein sequence ID" value="ACB86036.1"/>
    <property type="molecule type" value="Genomic_DNA"/>
</dbReference>
<organism evidence="1 2">
    <name type="scientific">Natranaerobius thermophilus (strain ATCC BAA-1301 / DSM 18059 / JW/NM-WN-LF)</name>
    <dbReference type="NCBI Taxonomy" id="457570"/>
    <lineage>
        <taxon>Bacteria</taxon>
        <taxon>Bacillati</taxon>
        <taxon>Bacillota</taxon>
        <taxon>Clostridia</taxon>
        <taxon>Natranaerobiales</taxon>
        <taxon>Natranaerobiaceae</taxon>
        <taxon>Natranaerobius</taxon>
    </lineage>
</organism>
<dbReference type="InParanoid" id="B2A198"/>
<dbReference type="HOGENOM" id="CLU_1718268_0_0_9"/>
<sequence length="153" mass="16938">MFKKGFTLILVLLLGVMVFSGCGESQPTEEEAGHSDNGVTFEIIDRSIDEVVDYHHDDHWHSGLPEIPLNDNISLGANIIDENEEEIELDGEHHALGIDFADDANEDIVSLDEHGDHVHIIGEKEGETEVIFQLLHDGEVEHETVPIPAEVAK</sequence>
<dbReference type="AlphaFoldDB" id="B2A198"/>
<evidence type="ECO:0000313" key="1">
    <source>
        <dbReference type="EMBL" id="ACB86036.1"/>
    </source>
</evidence>
<dbReference type="PROSITE" id="PS51257">
    <property type="entry name" value="PROKAR_LIPOPROTEIN"/>
    <property type="match status" value="1"/>
</dbReference>
<dbReference type="RefSeq" id="WP_012448880.1">
    <property type="nucleotide sequence ID" value="NC_010718.1"/>
</dbReference>
<keyword evidence="2" id="KW-1185">Reference proteome</keyword>
<evidence type="ECO:0000313" key="2">
    <source>
        <dbReference type="Proteomes" id="UP000001683"/>
    </source>
</evidence>
<gene>
    <name evidence="1" type="ordered locus">Nther_2473</name>
</gene>
<protein>
    <recommendedName>
        <fullName evidence="3">Lipoprotein</fullName>
    </recommendedName>
</protein>
<evidence type="ECO:0008006" key="3">
    <source>
        <dbReference type="Google" id="ProtNLM"/>
    </source>
</evidence>
<dbReference type="OrthoDB" id="2111642at2"/>
<dbReference type="STRING" id="457570.Nther_2473"/>
<name>B2A198_NATTJ</name>